<gene>
    <name evidence="1" type="ORF">FA13DRAFT_1644293</name>
</gene>
<protein>
    <submittedName>
        <fullName evidence="1">Uncharacterized protein</fullName>
    </submittedName>
</protein>
<name>A0A4Y7SFR6_COPMI</name>
<evidence type="ECO:0000313" key="2">
    <source>
        <dbReference type="Proteomes" id="UP000298030"/>
    </source>
</evidence>
<dbReference type="EMBL" id="QPFP01000133">
    <property type="protein sequence ID" value="TEB20714.1"/>
    <property type="molecule type" value="Genomic_DNA"/>
</dbReference>
<keyword evidence="2" id="KW-1185">Reference proteome</keyword>
<evidence type="ECO:0000313" key="1">
    <source>
        <dbReference type="EMBL" id="TEB20714.1"/>
    </source>
</evidence>
<comment type="caution">
    <text evidence="1">The sequence shown here is derived from an EMBL/GenBank/DDBJ whole genome shotgun (WGS) entry which is preliminary data.</text>
</comment>
<organism evidence="1 2">
    <name type="scientific">Coprinellus micaceus</name>
    <name type="common">Glistening ink-cap mushroom</name>
    <name type="synonym">Coprinus micaceus</name>
    <dbReference type="NCBI Taxonomy" id="71717"/>
    <lineage>
        <taxon>Eukaryota</taxon>
        <taxon>Fungi</taxon>
        <taxon>Dikarya</taxon>
        <taxon>Basidiomycota</taxon>
        <taxon>Agaricomycotina</taxon>
        <taxon>Agaricomycetes</taxon>
        <taxon>Agaricomycetidae</taxon>
        <taxon>Agaricales</taxon>
        <taxon>Agaricineae</taxon>
        <taxon>Psathyrellaceae</taxon>
        <taxon>Coprinellus</taxon>
    </lineage>
</organism>
<dbReference type="OrthoDB" id="3186349at2759"/>
<dbReference type="STRING" id="71717.A0A4Y7SFR6"/>
<reference evidence="1 2" key="1">
    <citation type="journal article" date="2019" name="Nat. Ecol. Evol.">
        <title>Megaphylogeny resolves global patterns of mushroom evolution.</title>
        <authorList>
            <person name="Varga T."/>
            <person name="Krizsan K."/>
            <person name="Foldi C."/>
            <person name="Dima B."/>
            <person name="Sanchez-Garcia M."/>
            <person name="Sanchez-Ramirez S."/>
            <person name="Szollosi G.J."/>
            <person name="Szarkandi J.G."/>
            <person name="Papp V."/>
            <person name="Albert L."/>
            <person name="Andreopoulos W."/>
            <person name="Angelini C."/>
            <person name="Antonin V."/>
            <person name="Barry K.W."/>
            <person name="Bougher N.L."/>
            <person name="Buchanan P."/>
            <person name="Buyck B."/>
            <person name="Bense V."/>
            <person name="Catcheside P."/>
            <person name="Chovatia M."/>
            <person name="Cooper J."/>
            <person name="Damon W."/>
            <person name="Desjardin D."/>
            <person name="Finy P."/>
            <person name="Geml J."/>
            <person name="Haridas S."/>
            <person name="Hughes K."/>
            <person name="Justo A."/>
            <person name="Karasinski D."/>
            <person name="Kautmanova I."/>
            <person name="Kiss B."/>
            <person name="Kocsube S."/>
            <person name="Kotiranta H."/>
            <person name="LaButti K.M."/>
            <person name="Lechner B.E."/>
            <person name="Liimatainen K."/>
            <person name="Lipzen A."/>
            <person name="Lukacs Z."/>
            <person name="Mihaltcheva S."/>
            <person name="Morgado L.N."/>
            <person name="Niskanen T."/>
            <person name="Noordeloos M.E."/>
            <person name="Ohm R.A."/>
            <person name="Ortiz-Santana B."/>
            <person name="Ovrebo C."/>
            <person name="Racz N."/>
            <person name="Riley R."/>
            <person name="Savchenko A."/>
            <person name="Shiryaev A."/>
            <person name="Soop K."/>
            <person name="Spirin V."/>
            <person name="Szebenyi C."/>
            <person name="Tomsovsky M."/>
            <person name="Tulloss R.E."/>
            <person name="Uehling J."/>
            <person name="Grigoriev I.V."/>
            <person name="Vagvolgyi C."/>
            <person name="Papp T."/>
            <person name="Martin F.M."/>
            <person name="Miettinen O."/>
            <person name="Hibbett D.S."/>
            <person name="Nagy L.G."/>
        </authorList>
    </citation>
    <scope>NUCLEOTIDE SEQUENCE [LARGE SCALE GENOMIC DNA]</scope>
    <source>
        <strain evidence="1 2">FP101781</strain>
    </source>
</reference>
<sequence length="95" mass="10867">MNLADYIQGLGPRTRYELEDGSYEVTKENPEVRRFVREHLEDINQLLHVLLDAGATISAKKLKIAVPEAVIMGQLMTYEGRKPERTKVAKIESWP</sequence>
<dbReference type="Proteomes" id="UP000298030">
    <property type="component" value="Unassembled WGS sequence"/>
</dbReference>
<proteinExistence type="predicted"/>
<feature type="non-terminal residue" evidence="1">
    <location>
        <position position="95"/>
    </location>
</feature>
<dbReference type="AlphaFoldDB" id="A0A4Y7SFR6"/>
<accession>A0A4Y7SFR6</accession>
<dbReference type="InterPro" id="IPR043502">
    <property type="entry name" value="DNA/RNA_pol_sf"/>
</dbReference>
<dbReference type="SUPFAM" id="SSF56672">
    <property type="entry name" value="DNA/RNA polymerases"/>
    <property type="match status" value="1"/>
</dbReference>